<dbReference type="AlphaFoldDB" id="A0A6M3KGL8"/>
<reference evidence="1" key="1">
    <citation type="submission" date="2020-03" db="EMBL/GenBank/DDBJ databases">
        <title>The deep terrestrial virosphere.</title>
        <authorList>
            <person name="Holmfeldt K."/>
            <person name="Nilsson E."/>
            <person name="Simone D."/>
            <person name="Lopez-Fernandez M."/>
            <person name="Wu X."/>
            <person name="de Brujin I."/>
            <person name="Lundin D."/>
            <person name="Andersson A."/>
            <person name="Bertilsson S."/>
            <person name="Dopson M."/>
        </authorList>
    </citation>
    <scope>NUCLEOTIDE SEQUENCE</scope>
    <source>
        <strain evidence="1">MM415A00606</strain>
    </source>
</reference>
<name>A0A6M3KGL8_9ZZZZ</name>
<accession>A0A6M3KGL8</accession>
<dbReference type="EMBL" id="MT142444">
    <property type="protein sequence ID" value="QJA81022.1"/>
    <property type="molecule type" value="Genomic_DNA"/>
</dbReference>
<protein>
    <submittedName>
        <fullName evidence="1">Uncharacterized protein</fullName>
    </submittedName>
</protein>
<evidence type="ECO:0000313" key="1">
    <source>
        <dbReference type="EMBL" id="QJA81022.1"/>
    </source>
</evidence>
<sequence>MTTEIIESWYTSLVDELQDIITEKRFEHTTALIECYHMVGTRILQENDNFERAKIYGDHILQRLAISLGRSQRTLAYAVKFAKTYPELNLLPEGKNWTWHHIINKYLTDGIEKKVIKKADLYKMIKDIKELLNRELQQELQSVNNGEIAINKSNVEFIRYLQDQVNKITGELNKS</sequence>
<proteinExistence type="predicted"/>
<organism evidence="1">
    <name type="scientific">viral metagenome</name>
    <dbReference type="NCBI Taxonomy" id="1070528"/>
    <lineage>
        <taxon>unclassified sequences</taxon>
        <taxon>metagenomes</taxon>
        <taxon>organismal metagenomes</taxon>
    </lineage>
</organism>
<gene>
    <name evidence="1" type="ORF">MM415A00606_0023</name>
</gene>